<keyword evidence="4" id="KW-0732">Signal</keyword>
<dbReference type="InterPro" id="IPR013649">
    <property type="entry name" value="Integrin_alpha_Ig-like_1"/>
</dbReference>
<dbReference type="Gene3D" id="2.60.40.1460">
    <property type="entry name" value="Integrin domains. Chain A, domain 2"/>
    <property type="match status" value="1"/>
</dbReference>
<dbReference type="Gene3D" id="2.60.40.1530">
    <property type="entry name" value="ntegrin, alpha v. Chain A, domain 4"/>
    <property type="match status" value="1"/>
</dbReference>
<evidence type="ECO:0000256" key="7">
    <source>
        <dbReference type="ARBA" id="ARBA00022989"/>
    </source>
</evidence>
<dbReference type="GO" id="GO:0007160">
    <property type="term" value="P:cell-matrix adhesion"/>
    <property type="evidence" value="ECO:0007669"/>
    <property type="project" value="TreeGrafter"/>
</dbReference>
<dbReference type="InterPro" id="IPR013517">
    <property type="entry name" value="FG-GAP"/>
</dbReference>
<evidence type="ECO:0000256" key="5">
    <source>
        <dbReference type="ARBA" id="ARBA00022737"/>
    </source>
</evidence>
<keyword evidence="18" id="KW-1185">Reference proteome</keyword>
<dbReference type="GO" id="GO:0033627">
    <property type="term" value="P:cell adhesion mediated by integrin"/>
    <property type="evidence" value="ECO:0007669"/>
    <property type="project" value="TreeGrafter"/>
</dbReference>
<dbReference type="Pfam" id="PF08441">
    <property type="entry name" value="Integrin_A_Ig_1"/>
    <property type="match status" value="1"/>
</dbReference>
<reference evidence="19" key="2">
    <citation type="submission" date="2016-11" db="UniProtKB">
        <authorList>
            <consortium name="WormBaseParasite"/>
        </authorList>
    </citation>
    <scope>IDENTIFICATION</scope>
</reference>
<keyword evidence="8 13" id="KW-0401">Integrin</keyword>
<evidence type="ECO:0000313" key="18">
    <source>
        <dbReference type="Proteomes" id="UP000095285"/>
    </source>
</evidence>
<evidence type="ECO:0000256" key="6">
    <source>
        <dbReference type="ARBA" id="ARBA00022889"/>
    </source>
</evidence>
<keyword evidence="10 13" id="KW-0675">Receptor</keyword>
<dbReference type="InterPro" id="IPR000413">
    <property type="entry name" value="Integrin_alpha"/>
</dbReference>
<dbReference type="SMART" id="SM00191">
    <property type="entry name" value="Int_alpha"/>
    <property type="match status" value="5"/>
</dbReference>
<dbReference type="GO" id="GO:0048513">
    <property type="term" value="P:animal organ development"/>
    <property type="evidence" value="ECO:0007669"/>
    <property type="project" value="UniProtKB-ARBA"/>
</dbReference>
<dbReference type="PANTHER" id="PTHR23220:SF122">
    <property type="entry name" value="INTEGRIN ALPHA-PS1"/>
    <property type="match status" value="1"/>
</dbReference>
<protein>
    <submittedName>
        <fullName evidence="19">Integrin_alpha2 domain-containing protein</fullName>
    </submittedName>
</protein>
<reference evidence="18" key="1">
    <citation type="submission" date="2012-04" db="EMBL/GenBank/DDBJ databases">
        <title>The Genome Sequence of Loa loa.</title>
        <authorList>
            <consortium name="The Broad Institute Genome Sequencing Platform"/>
            <consortium name="Broad Institute Genome Sequencing Center for Infectious Disease"/>
            <person name="Nutman T.B."/>
            <person name="Fink D.L."/>
            <person name="Russ C."/>
            <person name="Young S."/>
            <person name="Zeng Q."/>
            <person name="Gargeya S."/>
            <person name="Alvarado L."/>
            <person name="Berlin A."/>
            <person name="Chapman S.B."/>
            <person name="Chen Z."/>
            <person name="Freedman E."/>
            <person name="Gellesch M."/>
            <person name="Goldberg J."/>
            <person name="Griggs A."/>
            <person name="Gujja S."/>
            <person name="Heilman E.R."/>
            <person name="Heiman D."/>
            <person name="Howarth C."/>
            <person name="Mehta T."/>
            <person name="Neiman D."/>
            <person name="Pearson M."/>
            <person name="Roberts A."/>
            <person name="Saif S."/>
            <person name="Shea T."/>
            <person name="Shenoy N."/>
            <person name="Sisk P."/>
            <person name="Stolte C."/>
            <person name="Sykes S."/>
            <person name="White J."/>
            <person name="Yandava C."/>
            <person name="Haas B."/>
            <person name="Henn M.R."/>
            <person name="Nusbaum C."/>
            <person name="Birren B."/>
        </authorList>
    </citation>
    <scope>NUCLEOTIDE SEQUENCE [LARGE SCALE GENOMIC DNA]</scope>
</reference>
<evidence type="ECO:0000256" key="8">
    <source>
        <dbReference type="ARBA" id="ARBA00023037"/>
    </source>
</evidence>
<dbReference type="Gene3D" id="2.130.10.130">
    <property type="entry name" value="Integrin alpha, N-terminal"/>
    <property type="match status" value="1"/>
</dbReference>
<evidence type="ECO:0000256" key="11">
    <source>
        <dbReference type="ARBA" id="ARBA00023180"/>
    </source>
</evidence>
<feature type="repeat" description="FG-GAP" evidence="12">
    <location>
        <begin position="20"/>
        <end position="84"/>
    </location>
</feature>
<evidence type="ECO:0000256" key="3">
    <source>
        <dbReference type="ARBA" id="ARBA00022692"/>
    </source>
</evidence>
<feature type="compositionally biased region" description="Acidic residues" evidence="14">
    <location>
        <begin position="948"/>
        <end position="968"/>
    </location>
</feature>
<dbReference type="WBParaSite" id="EN70_584">
    <property type="protein sequence ID" value="EN70_584"/>
    <property type="gene ID" value="EN70_584"/>
</dbReference>
<dbReference type="Pfam" id="PF00357">
    <property type="entry name" value="Integrin_alpha"/>
    <property type="match status" value="1"/>
</dbReference>
<dbReference type="InterPro" id="IPR018184">
    <property type="entry name" value="Integrin_alpha_C_CS"/>
</dbReference>
<evidence type="ECO:0000256" key="9">
    <source>
        <dbReference type="ARBA" id="ARBA00023136"/>
    </source>
</evidence>
<keyword evidence="11" id="KW-0325">Glycoprotein</keyword>
<dbReference type="PROSITE" id="PS00242">
    <property type="entry name" value="INTEGRIN_ALPHA"/>
    <property type="match status" value="1"/>
</dbReference>
<feature type="domain" description="Integrin alpha first immunoglubulin-like" evidence="15">
    <location>
        <begin position="509"/>
        <end position="674"/>
    </location>
</feature>
<dbReference type="GO" id="GO:0098609">
    <property type="term" value="P:cell-cell adhesion"/>
    <property type="evidence" value="ECO:0007669"/>
    <property type="project" value="TreeGrafter"/>
</dbReference>
<evidence type="ECO:0000256" key="2">
    <source>
        <dbReference type="ARBA" id="ARBA00008054"/>
    </source>
</evidence>
<dbReference type="Pfam" id="PF20806">
    <property type="entry name" value="Integrin_A_Ig_3"/>
    <property type="match status" value="1"/>
</dbReference>
<keyword evidence="5" id="KW-0677">Repeat</keyword>
<comment type="similarity">
    <text evidence="2 13">Belongs to the integrin alpha chain family.</text>
</comment>
<evidence type="ECO:0000313" key="19">
    <source>
        <dbReference type="WBParaSite" id="EN70_584"/>
    </source>
</evidence>
<proteinExistence type="inferred from homology"/>
<dbReference type="Pfam" id="PF01839">
    <property type="entry name" value="FG-GAP"/>
    <property type="match status" value="1"/>
</dbReference>
<name>A0A1I7VSM7_LOALO</name>
<keyword evidence="9 13" id="KW-0472">Membrane</keyword>
<dbReference type="InterPro" id="IPR032695">
    <property type="entry name" value="Integrin_dom_sf"/>
</dbReference>
<evidence type="ECO:0000259" key="15">
    <source>
        <dbReference type="Pfam" id="PF08441"/>
    </source>
</evidence>
<dbReference type="InterPro" id="IPR013519">
    <property type="entry name" value="Int_alpha_beta-p"/>
</dbReference>
<comment type="subcellular location">
    <subcellularLocation>
        <location evidence="1 13">Membrane</location>
        <topology evidence="1 13">Single-pass type I membrane protein</topology>
    </subcellularLocation>
</comment>
<dbReference type="PRINTS" id="PR01185">
    <property type="entry name" value="INTEGRINA"/>
</dbReference>
<keyword evidence="6 13" id="KW-0130">Cell adhesion</keyword>
<evidence type="ECO:0000256" key="4">
    <source>
        <dbReference type="ARBA" id="ARBA00022729"/>
    </source>
</evidence>
<feature type="domain" description="Integrin alpha third immunoglobulin-like" evidence="17">
    <location>
        <begin position="829"/>
        <end position="1121"/>
    </location>
</feature>
<organism evidence="18 19">
    <name type="scientific">Loa loa</name>
    <name type="common">Eye worm</name>
    <name type="synonym">Filaria loa</name>
    <dbReference type="NCBI Taxonomy" id="7209"/>
    <lineage>
        <taxon>Eukaryota</taxon>
        <taxon>Metazoa</taxon>
        <taxon>Ecdysozoa</taxon>
        <taxon>Nematoda</taxon>
        <taxon>Chromadorea</taxon>
        <taxon>Rhabditida</taxon>
        <taxon>Spirurina</taxon>
        <taxon>Spiruromorpha</taxon>
        <taxon>Filarioidea</taxon>
        <taxon>Onchocercidae</taxon>
        <taxon>Loa</taxon>
    </lineage>
</organism>
<dbReference type="PROSITE" id="PS51470">
    <property type="entry name" value="FG_GAP"/>
    <property type="match status" value="4"/>
</dbReference>
<dbReference type="PANTHER" id="PTHR23220">
    <property type="entry name" value="INTEGRIN ALPHA"/>
    <property type="match status" value="1"/>
</dbReference>
<evidence type="ECO:0000259" key="16">
    <source>
        <dbReference type="Pfam" id="PF20805"/>
    </source>
</evidence>
<dbReference type="Gene3D" id="1.20.5.930">
    <property type="entry name" value="Bicelle-embedded integrin alpha(iib) transmembrane segment"/>
    <property type="match status" value="1"/>
</dbReference>
<keyword evidence="3 13" id="KW-0812">Transmembrane</keyword>
<evidence type="ECO:0000256" key="13">
    <source>
        <dbReference type="RuleBase" id="RU003762"/>
    </source>
</evidence>
<dbReference type="Pfam" id="PF20805">
    <property type="entry name" value="Integrin_A_Ig_2"/>
    <property type="match status" value="1"/>
</dbReference>
<keyword evidence="7 13" id="KW-1133">Transmembrane helix</keyword>
<dbReference type="Proteomes" id="UP000095285">
    <property type="component" value="Unassembled WGS sequence"/>
</dbReference>
<evidence type="ECO:0000259" key="17">
    <source>
        <dbReference type="Pfam" id="PF20806"/>
    </source>
</evidence>
<evidence type="ECO:0000256" key="12">
    <source>
        <dbReference type="PROSITE-ProRule" id="PRU00803"/>
    </source>
</evidence>
<dbReference type="GO" id="GO:0008305">
    <property type="term" value="C:integrin complex"/>
    <property type="evidence" value="ECO:0007669"/>
    <property type="project" value="InterPro"/>
</dbReference>
<dbReference type="SUPFAM" id="SSF69318">
    <property type="entry name" value="Integrin alpha N-terminal domain"/>
    <property type="match status" value="1"/>
</dbReference>
<feature type="region of interest" description="Disordered" evidence="14">
    <location>
        <begin position="948"/>
        <end position="975"/>
    </location>
</feature>
<feature type="transmembrane region" description="Helical" evidence="13">
    <location>
        <begin position="1132"/>
        <end position="1156"/>
    </location>
</feature>
<feature type="repeat" description="FG-GAP" evidence="12">
    <location>
        <begin position="392"/>
        <end position="451"/>
    </location>
</feature>
<dbReference type="Gene3D" id="2.60.40.1510">
    <property type="entry name" value="ntegrin, alpha v. Chain A, domain 3"/>
    <property type="match status" value="1"/>
</dbReference>
<feature type="repeat" description="FG-GAP" evidence="12">
    <location>
        <begin position="462"/>
        <end position="524"/>
    </location>
</feature>
<dbReference type="InterPro" id="IPR028994">
    <property type="entry name" value="Integrin_alpha_N"/>
</dbReference>
<dbReference type="AlphaFoldDB" id="A0A1I7VSM7"/>
<evidence type="ECO:0000256" key="10">
    <source>
        <dbReference type="ARBA" id="ARBA00023170"/>
    </source>
</evidence>
<dbReference type="STRING" id="7209.A0A1I7VSM7"/>
<sequence>MPYLICYYYYCSLGMVLAFNLDIHAPIYKIGPNDSYFGFAVAEHFKEYLPVILVGAPKGESGQPGTEHAGAVYSCPITAYYAYSNHASANENSKWCQQENVEYSTIDEMHKPVNSVLGRQLHFQGKNRQLLGSVVVSAGIPNGMAMACAPLVRYHNSSAYTDGTCFVLESDLTQKEILVSCSQPGLPRTDRHNEFGSCMEGFSGYVDESMVITGLPGAKKWTGGVFGRYYPKDIFAMNRDRWTMGVDPKLHGVRSKFQGHDYLGFSVRHGHFGFWFEDKDNTTIVAGATRYNQTGAVTFLPFRNGHSMNSQTSHYLTLTEDSYMLQGSQLGSAFGYSIEVIDLNNDGFDDLLVGAPFEYSETVDGSFGGTVYIFYSSGIQRQPHENEYVFLNPIKLRGQGIYSQFGLAITRLGNIDGDNNNHNDFAIGAPFTDNGKGAVYIYLGAKSPDTFKVEPVQVITPNELPQQYLHSSLKTFGFSLSGGSDLDGNGYNDLVIGAFASDTIIILRARPVIYINARHLNNDMKIDIDGDSSCFRTAQTCFSIRTELSVDKTNIRNSSKLLNFDSDVFKCMLEVIAMSSGVGTRARILESRKENYTWNCGRGANRKPQIKNHKLFITNTNSDWINPIKLRFSVQLRNEAIPEMPGNGGKIIDMNLYPVLNKYGSEDTFIIHFNRKCGVDNVCTSDLQLRAVLPGISQEEDGTYITQVGEKTTIDISFMVKNNAERAYEATLFIEYNANELDIPILNKKDSPVNIDDFKDNLVIISIGNPMEPNKQLKFELSFRIARGRTEGLGKPLEFRAFVNSTSDEKNLDDNSWKAIVRVIKRAELELSAISDPAIVRYGGEIKGESEMEFDIDIGPLVVHKYTVTNKGPWSVSNVTLQVDWPYQVASVFTTGKWALYLMETPTMQLTNTDNSKDIKQCTMVLSHERVNPLQLKFLLETENELYYEEDDNDNDDDDDDNDNDDDDDTRHENLEDEDLNRFKVKLDNDLLDETQYILLLGKRTVEEYRREKRPSRELRIKSTKIREKSGEEVEIVKVNCADMTAKCFTVTCHFDFLDVDAAAVIDFRSRLWNATFVEDYYDIAYVEILSSGRLILDQEQGIEERNTQNNFASASTHAYPDRPAILETAPIPWWIIALAAILGLLILFILILIFWKCGFFKRNRPHHPTLYQAEYQFRREETSEA</sequence>
<feature type="repeat" description="FG-GAP" evidence="12">
    <location>
        <begin position="320"/>
        <end position="383"/>
    </location>
</feature>
<evidence type="ECO:0000256" key="14">
    <source>
        <dbReference type="SAM" id="MobiDB-lite"/>
    </source>
</evidence>
<dbReference type="GO" id="GO:0009897">
    <property type="term" value="C:external side of plasma membrane"/>
    <property type="evidence" value="ECO:0007669"/>
    <property type="project" value="TreeGrafter"/>
</dbReference>
<dbReference type="GO" id="GO:0005178">
    <property type="term" value="F:integrin binding"/>
    <property type="evidence" value="ECO:0007669"/>
    <property type="project" value="TreeGrafter"/>
</dbReference>
<dbReference type="InterPro" id="IPR048285">
    <property type="entry name" value="Integrin_alpha_Ig-like_2"/>
</dbReference>
<accession>A0A1I7VSM7</accession>
<dbReference type="InterPro" id="IPR048286">
    <property type="entry name" value="Integrin_alpha_Ig-like_3"/>
</dbReference>
<dbReference type="GO" id="GO:0007229">
    <property type="term" value="P:integrin-mediated signaling pathway"/>
    <property type="evidence" value="ECO:0007669"/>
    <property type="project" value="UniProtKB-KW"/>
</dbReference>
<feature type="domain" description="Integrin alpha second immunoglobulin-like" evidence="16">
    <location>
        <begin position="677"/>
        <end position="823"/>
    </location>
</feature>
<dbReference type="eggNOG" id="KOG3637">
    <property type="taxonomic scope" value="Eukaryota"/>
</dbReference>
<evidence type="ECO:0000256" key="1">
    <source>
        <dbReference type="ARBA" id="ARBA00004479"/>
    </source>
</evidence>
<dbReference type="SUPFAM" id="SSF69179">
    <property type="entry name" value="Integrin domains"/>
    <property type="match status" value="3"/>
</dbReference>